<keyword evidence="3 9" id="KW-1003">Cell membrane</keyword>
<evidence type="ECO:0000256" key="9">
    <source>
        <dbReference type="HAMAP-Rule" id="MF_00236"/>
    </source>
</evidence>
<dbReference type="NCBIfam" id="TIGR01411">
    <property type="entry name" value="tatAE"/>
    <property type="match status" value="1"/>
</dbReference>
<dbReference type="RefSeq" id="WP_162448722.1">
    <property type="nucleotide sequence ID" value="NZ_WLZY01000001.1"/>
</dbReference>
<dbReference type="NCBIfam" id="NF001854">
    <property type="entry name" value="PRK00575.1"/>
    <property type="match status" value="1"/>
</dbReference>
<dbReference type="GO" id="GO:0043953">
    <property type="term" value="P:protein transport by the Tat complex"/>
    <property type="evidence" value="ECO:0007669"/>
    <property type="project" value="UniProtKB-UniRule"/>
</dbReference>
<dbReference type="GO" id="GO:0008320">
    <property type="term" value="F:protein transmembrane transporter activity"/>
    <property type="evidence" value="ECO:0007669"/>
    <property type="project" value="UniProtKB-UniRule"/>
</dbReference>
<protein>
    <recommendedName>
        <fullName evidence="9">Sec-independent protein translocase protein TatA</fullName>
    </recommendedName>
</protein>
<comment type="subcellular location">
    <subcellularLocation>
        <location evidence="1 9">Cell membrane</location>
        <topology evidence="1 9">Single-pass membrane protein</topology>
    </subcellularLocation>
</comment>
<keyword evidence="6 9" id="KW-1133">Transmembrane helix</keyword>
<dbReference type="PANTHER" id="PTHR42982">
    <property type="entry name" value="SEC-INDEPENDENT PROTEIN TRANSLOCASE PROTEIN TATA"/>
    <property type="match status" value="1"/>
</dbReference>
<gene>
    <name evidence="9 11" type="primary">tatA</name>
    <name evidence="11" type="ORF">F7O44_03265</name>
</gene>
<evidence type="ECO:0000256" key="8">
    <source>
        <dbReference type="ARBA" id="ARBA00023136"/>
    </source>
</evidence>
<keyword evidence="7 9" id="KW-0811">Translocation</keyword>
<evidence type="ECO:0000313" key="12">
    <source>
        <dbReference type="Proteomes" id="UP000460435"/>
    </source>
</evidence>
<evidence type="ECO:0000256" key="1">
    <source>
        <dbReference type="ARBA" id="ARBA00004162"/>
    </source>
</evidence>
<accession>A0A7K3M0W5</accession>
<evidence type="ECO:0000256" key="2">
    <source>
        <dbReference type="ARBA" id="ARBA00022448"/>
    </source>
</evidence>
<dbReference type="PANTHER" id="PTHR42982:SF8">
    <property type="entry name" value="SEC-INDEPENDENT PROTEIN TRANSLOCASE PROTEIN TATA"/>
    <property type="match status" value="1"/>
</dbReference>
<evidence type="ECO:0000256" key="4">
    <source>
        <dbReference type="ARBA" id="ARBA00022692"/>
    </source>
</evidence>
<organism evidence="11 12">
    <name type="scientific">Phytoactinopolyspora mesophila</name>
    <dbReference type="NCBI Taxonomy" id="2650750"/>
    <lineage>
        <taxon>Bacteria</taxon>
        <taxon>Bacillati</taxon>
        <taxon>Actinomycetota</taxon>
        <taxon>Actinomycetes</taxon>
        <taxon>Jiangellales</taxon>
        <taxon>Jiangellaceae</taxon>
        <taxon>Phytoactinopolyspora</taxon>
    </lineage>
</organism>
<keyword evidence="8 9" id="KW-0472">Membrane</keyword>
<comment type="function">
    <text evidence="9">Part of the twin-arginine translocation (Tat) system that transports large folded proteins containing a characteristic twin-arginine motif in their signal peptide across membranes. TatA could form the protein-conducting channel of the Tat system.</text>
</comment>
<dbReference type="Proteomes" id="UP000460435">
    <property type="component" value="Unassembled WGS sequence"/>
</dbReference>
<feature type="compositionally biased region" description="Basic and acidic residues" evidence="10">
    <location>
        <begin position="77"/>
        <end position="95"/>
    </location>
</feature>
<sequence length="95" mass="10154">MGNIGTWQLVIVAAVVLLLFGAKRLPEAARGLGRSLKIFKAETKGLIDDDSKKDDDSVVTEDSAPAASSESNSRAVEPTKVETPSDRVNEPTRES</sequence>
<dbReference type="InterPro" id="IPR006312">
    <property type="entry name" value="TatA/E"/>
</dbReference>
<comment type="subunit">
    <text evidence="9">The Tat system comprises two distinct complexes: a TatABC complex, containing multiple copies of TatA, TatB and TatC subunits, and a separate TatA complex, containing only TatA subunits. Substrates initially bind to the TatABC complex, which probably triggers association of the separate TatA complex to form the active translocon.</text>
</comment>
<dbReference type="Gene3D" id="1.20.5.3310">
    <property type="match status" value="1"/>
</dbReference>
<dbReference type="HAMAP" id="MF_00236">
    <property type="entry name" value="TatA_E"/>
    <property type="match status" value="1"/>
</dbReference>
<reference evidence="11 12" key="1">
    <citation type="submission" date="2019-11" db="EMBL/GenBank/DDBJ databases">
        <authorList>
            <person name="Li X.-J."/>
            <person name="Feng X.-M."/>
        </authorList>
    </citation>
    <scope>NUCLEOTIDE SEQUENCE [LARGE SCALE GENOMIC DNA]</scope>
    <source>
        <strain evidence="11 12">XMNu-373</strain>
    </source>
</reference>
<dbReference type="AlphaFoldDB" id="A0A7K3M0W5"/>
<name>A0A7K3M0W5_9ACTN</name>
<evidence type="ECO:0000313" key="11">
    <source>
        <dbReference type="EMBL" id="NDL56088.1"/>
    </source>
</evidence>
<evidence type="ECO:0000256" key="6">
    <source>
        <dbReference type="ARBA" id="ARBA00022989"/>
    </source>
</evidence>
<evidence type="ECO:0000256" key="10">
    <source>
        <dbReference type="SAM" id="MobiDB-lite"/>
    </source>
</evidence>
<dbReference type="GO" id="GO:0033281">
    <property type="term" value="C:TAT protein transport complex"/>
    <property type="evidence" value="ECO:0007669"/>
    <property type="project" value="UniProtKB-UniRule"/>
</dbReference>
<comment type="caution">
    <text evidence="11">The sequence shown here is derived from an EMBL/GenBank/DDBJ whole genome shotgun (WGS) entry which is preliminary data.</text>
</comment>
<evidence type="ECO:0000256" key="3">
    <source>
        <dbReference type="ARBA" id="ARBA00022475"/>
    </source>
</evidence>
<proteinExistence type="inferred from homology"/>
<keyword evidence="12" id="KW-1185">Reference proteome</keyword>
<keyword evidence="2 9" id="KW-0813">Transport</keyword>
<keyword evidence="4 9" id="KW-0812">Transmembrane</keyword>
<dbReference type="InterPro" id="IPR003369">
    <property type="entry name" value="TatA/B/E"/>
</dbReference>
<evidence type="ECO:0000256" key="5">
    <source>
        <dbReference type="ARBA" id="ARBA00022927"/>
    </source>
</evidence>
<comment type="similarity">
    <text evidence="9">Belongs to the TatA/E family.</text>
</comment>
<feature type="region of interest" description="Disordered" evidence="10">
    <location>
        <begin position="47"/>
        <end position="95"/>
    </location>
</feature>
<dbReference type="Pfam" id="PF02416">
    <property type="entry name" value="TatA_B_E"/>
    <property type="match status" value="1"/>
</dbReference>
<feature type="compositionally biased region" description="Basic and acidic residues" evidence="10">
    <location>
        <begin position="47"/>
        <end position="56"/>
    </location>
</feature>
<evidence type="ECO:0000256" key="7">
    <source>
        <dbReference type="ARBA" id="ARBA00023010"/>
    </source>
</evidence>
<dbReference type="EMBL" id="WLZY01000001">
    <property type="protein sequence ID" value="NDL56088.1"/>
    <property type="molecule type" value="Genomic_DNA"/>
</dbReference>
<keyword evidence="5 9" id="KW-0653">Protein transport</keyword>